<dbReference type="InterPro" id="IPR032675">
    <property type="entry name" value="LRR_dom_sf"/>
</dbReference>
<name>A0A4Q9MMC6_9APHY</name>
<dbReference type="SUPFAM" id="SSF52047">
    <property type="entry name" value="RNI-like"/>
    <property type="match status" value="1"/>
</dbReference>
<dbReference type="OrthoDB" id="2750120at2759"/>
<dbReference type="Proteomes" id="UP000292957">
    <property type="component" value="Unassembled WGS sequence"/>
</dbReference>
<evidence type="ECO:0000313" key="1">
    <source>
        <dbReference type="EMBL" id="TBU27492.1"/>
    </source>
</evidence>
<reference evidence="1" key="1">
    <citation type="submission" date="2019-01" db="EMBL/GenBank/DDBJ databases">
        <title>Draft genome sequences of three monokaryotic isolates of the white-rot basidiomycete fungus Dichomitus squalens.</title>
        <authorList>
            <consortium name="DOE Joint Genome Institute"/>
            <person name="Lopez S.C."/>
            <person name="Andreopoulos B."/>
            <person name="Pangilinan J."/>
            <person name="Lipzen A."/>
            <person name="Riley R."/>
            <person name="Ahrendt S."/>
            <person name="Ng V."/>
            <person name="Barry K."/>
            <person name="Daum C."/>
            <person name="Grigoriev I.V."/>
            <person name="Hilden K.S."/>
            <person name="Makela M.R."/>
            <person name="de Vries R.P."/>
        </authorList>
    </citation>
    <scope>NUCLEOTIDE SEQUENCE [LARGE SCALE GENOMIC DNA]</scope>
    <source>
        <strain evidence="1">OM18370.1</strain>
    </source>
</reference>
<gene>
    <name evidence="1" type="ORF">BD311DRAFT_797689</name>
</gene>
<dbReference type="EMBL" id="ML143431">
    <property type="protein sequence ID" value="TBU27492.1"/>
    <property type="molecule type" value="Genomic_DNA"/>
</dbReference>
<dbReference type="AlphaFoldDB" id="A0A4Q9MMC6"/>
<proteinExistence type="predicted"/>
<accession>A0A4Q9MMC6</accession>
<sequence length="548" mass="63032">MNPIHPLLNDDVLSQILQELQSARGVVPVSMTCRWLREACKPFIFAKVIRKVPRPYEPYERFMPSTIWPYIRDLTIIDECLDKTVGYEEFLGRRRNGRVFRLLYAENPYVCGVLCGPWFEHVLQHMPAMRTLSFNMRRNLIHGISWSTLKTVLSLPHIRGLVLSGPIFCPAKLPSDNLHLEYCSCLTSFRYEVWESRNVYPLGSAEGQALSTVLSRLHNSLETLVLPSEPAPLLAMSAWEWPNLRELRLRGAQWTYPTSPCTILFSNMPRLRILVLELTLPHSDQLWRNKEPIAGGASAQMLSPPELTASSSFPWPELQHLALSHPRVGDGLYDCLPLSVHTLTLFCCPHKFQRRWLEHTFRRFDYAMLTSSEMFSVLRRSRLPNLTELELEYDADAGERDMLRYLAVAFPRLRRLTLIRYRLEGETDHMVMDIVASSLADLAHLRTLTLYLDLSTTPLPKVNWLGGNYMYYDEVQLDEFTDCLQMIATALARALSNSLETIFLWRPVSMSSMMQWVPFCVSHSSRDGQETFEVEQRGETSSAIMAGL</sequence>
<organism evidence="1">
    <name type="scientific">Dichomitus squalens</name>
    <dbReference type="NCBI Taxonomy" id="114155"/>
    <lineage>
        <taxon>Eukaryota</taxon>
        <taxon>Fungi</taxon>
        <taxon>Dikarya</taxon>
        <taxon>Basidiomycota</taxon>
        <taxon>Agaricomycotina</taxon>
        <taxon>Agaricomycetes</taxon>
        <taxon>Polyporales</taxon>
        <taxon>Polyporaceae</taxon>
        <taxon>Dichomitus</taxon>
    </lineage>
</organism>
<evidence type="ECO:0008006" key="2">
    <source>
        <dbReference type="Google" id="ProtNLM"/>
    </source>
</evidence>
<protein>
    <recommendedName>
        <fullName evidence="2">F-box domain-containing protein</fullName>
    </recommendedName>
</protein>
<dbReference type="Gene3D" id="3.80.10.10">
    <property type="entry name" value="Ribonuclease Inhibitor"/>
    <property type="match status" value="2"/>
</dbReference>